<accession>A0ACC3DE46</accession>
<feature type="non-terminal residue" evidence="1">
    <location>
        <position position="55"/>
    </location>
</feature>
<proteinExistence type="predicted"/>
<dbReference type="Proteomes" id="UP001186974">
    <property type="component" value="Unassembled WGS sequence"/>
</dbReference>
<organism evidence="1 2">
    <name type="scientific">Coniosporium uncinatum</name>
    <dbReference type="NCBI Taxonomy" id="93489"/>
    <lineage>
        <taxon>Eukaryota</taxon>
        <taxon>Fungi</taxon>
        <taxon>Dikarya</taxon>
        <taxon>Ascomycota</taxon>
        <taxon>Pezizomycotina</taxon>
        <taxon>Dothideomycetes</taxon>
        <taxon>Dothideomycetes incertae sedis</taxon>
        <taxon>Coniosporium</taxon>
    </lineage>
</organism>
<reference evidence="1" key="1">
    <citation type="submission" date="2024-09" db="EMBL/GenBank/DDBJ databases">
        <title>Black Yeasts Isolated from many extreme environments.</title>
        <authorList>
            <person name="Coleine C."/>
            <person name="Stajich J.E."/>
            <person name="Selbmann L."/>
        </authorList>
    </citation>
    <scope>NUCLEOTIDE SEQUENCE</scope>
    <source>
        <strain evidence="1">CCFEE 5737</strain>
    </source>
</reference>
<gene>
    <name evidence="1" type="ORF">LTS18_002477</name>
</gene>
<keyword evidence="2" id="KW-1185">Reference proteome</keyword>
<sequence length="55" mass="6404">NRGRGRGGGRGGNRFSNQGRQNYTEVEKHNKNFEKYYDELGVVPEAERKEFWTAL</sequence>
<dbReference type="EMBL" id="JAWDJW010006254">
    <property type="protein sequence ID" value="KAK3065721.1"/>
    <property type="molecule type" value="Genomic_DNA"/>
</dbReference>
<evidence type="ECO:0000313" key="1">
    <source>
        <dbReference type="EMBL" id="KAK3065721.1"/>
    </source>
</evidence>
<evidence type="ECO:0000313" key="2">
    <source>
        <dbReference type="Proteomes" id="UP001186974"/>
    </source>
</evidence>
<protein>
    <submittedName>
        <fullName evidence="1">Uncharacterized protein</fullName>
    </submittedName>
</protein>
<comment type="caution">
    <text evidence="1">The sequence shown here is derived from an EMBL/GenBank/DDBJ whole genome shotgun (WGS) entry which is preliminary data.</text>
</comment>
<feature type="non-terminal residue" evidence="1">
    <location>
        <position position="1"/>
    </location>
</feature>
<name>A0ACC3DE46_9PEZI</name>